<dbReference type="PROSITE" id="PS51353">
    <property type="entry name" value="ARSC"/>
    <property type="match status" value="1"/>
</dbReference>
<dbReference type="PANTHER" id="PTHR30041:SF8">
    <property type="entry name" value="PROTEIN YFFB"/>
    <property type="match status" value="1"/>
</dbReference>
<dbReference type="SUPFAM" id="SSF52833">
    <property type="entry name" value="Thioredoxin-like"/>
    <property type="match status" value="1"/>
</dbReference>
<dbReference type="Pfam" id="PF03960">
    <property type="entry name" value="ArsC"/>
    <property type="match status" value="1"/>
</dbReference>
<dbReference type="InterPro" id="IPR006660">
    <property type="entry name" value="Arsenate_reductase-like"/>
</dbReference>
<dbReference type="AlphaFoldDB" id="A0A1H3YX16"/>
<evidence type="ECO:0000313" key="4">
    <source>
        <dbReference type="Proteomes" id="UP000198846"/>
    </source>
</evidence>
<gene>
    <name evidence="3" type="ORF">SAMN04487990_107116</name>
</gene>
<proteinExistence type="inferred from homology"/>
<name>A0A1H3YX16_BIZPA</name>
<sequence>MKKVYYLKTCSTCSRILKELNLPSDFVLQDIKSEPITEKQLEQMGELAGSYEALFSRRATLYKTMDLKNKSLTESDYKNYILEHYTFLSRPVFIINNTIYIGNSKKNVEAVKQALNEV</sequence>
<accession>A0A1H3YX16</accession>
<dbReference type="RefSeq" id="WP_092133427.1">
    <property type="nucleotide sequence ID" value="NZ_FNQK01000007.1"/>
</dbReference>
<dbReference type="STRING" id="283786.SAMN04487990_107116"/>
<evidence type="ECO:0000256" key="1">
    <source>
        <dbReference type="ARBA" id="ARBA00007198"/>
    </source>
</evidence>
<keyword evidence="4" id="KW-1185">Reference proteome</keyword>
<dbReference type="Proteomes" id="UP000198846">
    <property type="component" value="Unassembled WGS sequence"/>
</dbReference>
<dbReference type="Gene3D" id="3.40.30.10">
    <property type="entry name" value="Glutaredoxin"/>
    <property type="match status" value="1"/>
</dbReference>
<evidence type="ECO:0000256" key="2">
    <source>
        <dbReference type="PROSITE-ProRule" id="PRU01282"/>
    </source>
</evidence>
<organism evidence="3 4">
    <name type="scientific">Bizionia paragorgiae</name>
    <dbReference type="NCBI Taxonomy" id="283786"/>
    <lineage>
        <taxon>Bacteria</taxon>
        <taxon>Pseudomonadati</taxon>
        <taxon>Bacteroidota</taxon>
        <taxon>Flavobacteriia</taxon>
        <taxon>Flavobacteriales</taxon>
        <taxon>Flavobacteriaceae</taxon>
        <taxon>Bizionia</taxon>
    </lineage>
</organism>
<reference evidence="3 4" key="1">
    <citation type="submission" date="2016-10" db="EMBL/GenBank/DDBJ databases">
        <authorList>
            <person name="de Groot N.N."/>
        </authorList>
    </citation>
    <scope>NUCLEOTIDE SEQUENCE [LARGE SCALE GENOMIC DNA]</scope>
    <source>
        <strain evidence="3 4">DSM 23842</strain>
    </source>
</reference>
<evidence type="ECO:0000313" key="3">
    <source>
        <dbReference type="EMBL" id="SEA15751.1"/>
    </source>
</evidence>
<dbReference type="PANTHER" id="PTHR30041">
    <property type="entry name" value="ARSENATE REDUCTASE"/>
    <property type="match status" value="1"/>
</dbReference>
<dbReference type="InterPro" id="IPR036249">
    <property type="entry name" value="Thioredoxin-like_sf"/>
</dbReference>
<dbReference type="EMBL" id="FNQK01000007">
    <property type="protein sequence ID" value="SEA15751.1"/>
    <property type="molecule type" value="Genomic_DNA"/>
</dbReference>
<comment type="similarity">
    <text evidence="1 2">Belongs to the ArsC family.</text>
</comment>
<dbReference type="OrthoDB" id="1120494at2"/>
<protein>
    <submittedName>
        <fullName evidence="3">Arsenate reductase, glutaredoxin family</fullName>
    </submittedName>
</protein>